<sequence length="65" mass="7569">MRWKLFIEFCLTTLVLFVVAGDILLPQPYRSESQKLKTNINQFLVSLFPNKKTIDLESIIDVNPE</sequence>
<proteinExistence type="predicted"/>
<organism evidence="1 2">
    <name type="scientific">Waterburya agarophytonicola KI4</name>
    <dbReference type="NCBI Taxonomy" id="2874699"/>
    <lineage>
        <taxon>Bacteria</taxon>
        <taxon>Bacillati</taxon>
        <taxon>Cyanobacteriota</taxon>
        <taxon>Cyanophyceae</taxon>
        <taxon>Pleurocapsales</taxon>
        <taxon>Hyellaceae</taxon>
        <taxon>Waterburya</taxon>
        <taxon>Waterburya agarophytonicola</taxon>
    </lineage>
</organism>
<accession>A0A964BVC3</accession>
<protein>
    <submittedName>
        <fullName evidence="1">Uncharacterized protein</fullName>
    </submittedName>
</protein>
<comment type="caution">
    <text evidence="1">The sequence shown here is derived from an EMBL/GenBank/DDBJ whole genome shotgun (WGS) entry which is preliminary data.</text>
</comment>
<name>A0A964BVC3_9CYAN</name>
<keyword evidence="2" id="KW-1185">Reference proteome</keyword>
<evidence type="ECO:0000313" key="2">
    <source>
        <dbReference type="Proteomes" id="UP000729733"/>
    </source>
</evidence>
<dbReference type="EMBL" id="JADWDC010000054">
    <property type="protein sequence ID" value="MCC0178786.1"/>
    <property type="molecule type" value="Genomic_DNA"/>
</dbReference>
<gene>
    <name evidence="1" type="ORF">I4641_17585</name>
</gene>
<dbReference type="Proteomes" id="UP000729733">
    <property type="component" value="Unassembled WGS sequence"/>
</dbReference>
<evidence type="ECO:0000313" key="1">
    <source>
        <dbReference type="EMBL" id="MCC0178786.1"/>
    </source>
</evidence>
<reference evidence="1" key="1">
    <citation type="journal article" date="2021" name="Antonie Van Leeuwenhoek">
        <title>Draft genome and description of Waterburya agarophytonicola gen. nov. sp. nov. (Pleurocapsales, Cyanobacteria): a seaweed symbiont.</title>
        <authorList>
            <person name="Bonthond G."/>
            <person name="Shalygin S."/>
            <person name="Bayer T."/>
            <person name="Weinberger F."/>
        </authorList>
    </citation>
    <scope>NUCLEOTIDE SEQUENCE</scope>
    <source>
        <strain evidence="1">KI4</strain>
    </source>
</reference>
<dbReference type="AlphaFoldDB" id="A0A964BVC3"/>